<dbReference type="KEGG" id="fae:FAES_5282"/>
<keyword evidence="5 6" id="KW-0472">Membrane</keyword>
<evidence type="ECO:0000256" key="3">
    <source>
        <dbReference type="ARBA" id="ARBA00022692"/>
    </source>
</evidence>
<evidence type="ECO:0000256" key="4">
    <source>
        <dbReference type="ARBA" id="ARBA00022989"/>
    </source>
</evidence>
<feature type="transmembrane region" description="Helical" evidence="6">
    <location>
        <begin position="29"/>
        <end position="54"/>
    </location>
</feature>
<evidence type="ECO:0008006" key="9">
    <source>
        <dbReference type="Google" id="ProtNLM"/>
    </source>
</evidence>
<name>I0KGM8_9BACT</name>
<sequence>MKNLLTYAISLTIAGGLLWYVFKDIDLDAMFAAIAQANYLWVGAYAVIIMVAHWSRGVRWSLLLEPVVGQRPSQTNALLSVMTGYFANLLIPRMGEVTRCGTLNRLDNVPVNVSFGTVVAERIFDVLMLLLVIGLTLVLEAGRLGDLVMELFAGKGGGGSKAGLYWLLAAGLGSAVVALFLYNRYKEVLRRNALFAKVETFVLGLLEGLLSVRKLRQPGLFIFHTLLIWTLYYFSTYVLFFAMPQTASLGPVAALTILMMGSIGMAAPTQGGLGSFNIMVGSALVLYGLTKQDGQTLATLMLLSQWAVVIVAGGLAFLLVLGRGRAADPTVGAATIGEGR</sequence>
<keyword evidence="2" id="KW-1003">Cell membrane</keyword>
<feature type="transmembrane region" description="Helical" evidence="6">
    <location>
        <begin position="218"/>
        <end position="242"/>
    </location>
</feature>
<evidence type="ECO:0000313" key="8">
    <source>
        <dbReference type="Proteomes" id="UP000011058"/>
    </source>
</evidence>
<feature type="transmembrane region" description="Helical" evidence="6">
    <location>
        <begin position="249"/>
        <end position="267"/>
    </location>
</feature>
<evidence type="ECO:0000256" key="2">
    <source>
        <dbReference type="ARBA" id="ARBA00022475"/>
    </source>
</evidence>
<feature type="transmembrane region" description="Helical" evidence="6">
    <location>
        <begin position="6"/>
        <end position="22"/>
    </location>
</feature>
<dbReference type="InterPro" id="IPR022791">
    <property type="entry name" value="L-PG_synthase/AglD"/>
</dbReference>
<keyword evidence="3 6" id="KW-0812">Transmembrane</keyword>
<comment type="subcellular location">
    <subcellularLocation>
        <location evidence="1">Cell membrane</location>
        <topology evidence="1">Multi-pass membrane protein</topology>
    </subcellularLocation>
</comment>
<keyword evidence="8" id="KW-1185">Reference proteome</keyword>
<dbReference type="GO" id="GO:0005886">
    <property type="term" value="C:plasma membrane"/>
    <property type="evidence" value="ECO:0007669"/>
    <property type="project" value="UniProtKB-SubCell"/>
</dbReference>
<evidence type="ECO:0000256" key="5">
    <source>
        <dbReference type="ARBA" id="ARBA00023136"/>
    </source>
</evidence>
<dbReference type="NCBIfam" id="TIGR00374">
    <property type="entry name" value="flippase-like domain"/>
    <property type="match status" value="1"/>
</dbReference>
<evidence type="ECO:0000256" key="6">
    <source>
        <dbReference type="SAM" id="Phobius"/>
    </source>
</evidence>
<keyword evidence="4 6" id="KW-1133">Transmembrane helix</keyword>
<accession>I0KGM8</accession>
<dbReference type="Pfam" id="PF03706">
    <property type="entry name" value="LPG_synthase_TM"/>
    <property type="match status" value="1"/>
</dbReference>
<evidence type="ECO:0000313" key="7">
    <source>
        <dbReference type="EMBL" id="CCH03281.1"/>
    </source>
</evidence>
<dbReference type="PATRIC" id="fig|1166018.3.peg.2257"/>
<dbReference type="PANTHER" id="PTHR39087">
    <property type="entry name" value="UPF0104 MEMBRANE PROTEIN MJ1595"/>
    <property type="match status" value="1"/>
</dbReference>
<dbReference type="STRING" id="1166018.FAES_5282"/>
<dbReference type="Proteomes" id="UP000011058">
    <property type="component" value="Chromosome"/>
</dbReference>
<dbReference type="AlphaFoldDB" id="I0KGM8"/>
<feature type="transmembrane region" description="Helical" evidence="6">
    <location>
        <begin position="123"/>
        <end position="144"/>
    </location>
</feature>
<dbReference type="RefSeq" id="WP_015334380.1">
    <property type="nucleotide sequence ID" value="NC_020054.1"/>
</dbReference>
<dbReference type="EMBL" id="HE796683">
    <property type="protein sequence ID" value="CCH03281.1"/>
    <property type="molecule type" value="Genomic_DNA"/>
</dbReference>
<dbReference type="HOGENOM" id="CLU_048072_0_0_10"/>
<feature type="transmembrane region" description="Helical" evidence="6">
    <location>
        <begin position="164"/>
        <end position="182"/>
    </location>
</feature>
<protein>
    <recommendedName>
        <fullName evidence="9">Flippase-like domain-containing protein</fullName>
    </recommendedName>
</protein>
<evidence type="ECO:0000256" key="1">
    <source>
        <dbReference type="ARBA" id="ARBA00004651"/>
    </source>
</evidence>
<proteinExistence type="predicted"/>
<reference evidence="7 8" key="1">
    <citation type="journal article" date="2012" name="J. Bacteriol.">
        <title>Genome Sequence of Fibrella aestuarina BUZ 2T, a Filamentous Marine Bacterium.</title>
        <authorList>
            <person name="Filippini M."/>
            <person name="Qi W."/>
            <person name="Blom J."/>
            <person name="Goesmann A."/>
            <person name="Smits T.H."/>
            <person name="Bagheri H.C."/>
        </authorList>
    </citation>
    <scope>NUCLEOTIDE SEQUENCE [LARGE SCALE GENOMIC DNA]</scope>
    <source>
        <strain evidence="8">BUZ 2T</strain>
    </source>
</reference>
<gene>
    <name evidence="7" type="ORF">FAES_5282</name>
</gene>
<feature type="transmembrane region" description="Helical" evidence="6">
    <location>
        <begin position="297"/>
        <end position="321"/>
    </location>
</feature>
<feature type="transmembrane region" description="Helical" evidence="6">
    <location>
        <begin position="273"/>
        <end position="290"/>
    </location>
</feature>
<dbReference type="eggNOG" id="COG0392">
    <property type="taxonomic scope" value="Bacteria"/>
</dbReference>
<dbReference type="PANTHER" id="PTHR39087:SF2">
    <property type="entry name" value="UPF0104 MEMBRANE PROTEIN MJ1595"/>
    <property type="match status" value="1"/>
</dbReference>
<organism evidence="7 8">
    <name type="scientific">Fibrella aestuarina BUZ 2</name>
    <dbReference type="NCBI Taxonomy" id="1166018"/>
    <lineage>
        <taxon>Bacteria</taxon>
        <taxon>Pseudomonadati</taxon>
        <taxon>Bacteroidota</taxon>
        <taxon>Cytophagia</taxon>
        <taxon>Cytophagales</taxon>
        <taxon>Spirosomataceae</taxon>
        <taxon>Fibrella</taxon>
    </lineage>
</organism>